<dbReference type="PANTHER" id="PTHR14407">
    <property type="entry name" value="HERMANSKY-PUDLAK SYNDROME 4 PROTEIN LIGHT-EAR PROTEIN-RELATED"/>
    <property type="match status" value="1"/>
</dbReference>
<sequence>MSPELTRKLVLIRPELPCAEMKTDFPLPVGVRLITIYVTDEEYSAIKPQHSQNSQGQYRHCDHSKFVWGKASPDYDCSKKSESPRRFTKDESNIRRPSSRNDRNYSGRNSNMEIIPEIPSSVLSDITYVECKEKLKTSEKSNETETIEVFKQNVKPKGRTECRSVKGELPGRKIVVTVSGEDSETISDLEDNEDETLPNVSPNKDKNFVKFFSERISADIIVHHCPDQSDGSTVDNTSEKLPKIVTDHDSTSNAHVAMETENHLHTINILPEQQGQIRNQTENNESDVVIEKSGRSVSPVDHSKGHNSPGVSRRQSAGFVSESEETGTESVYGISAKSCDESVMSYLSSQEIEENKETMVFRGSNYETPGEESSVDGGVTDQGNPANEPGDVTVDTPDTSIETVHNSGSFESQTTRSTVDADVDSSLIWSPEKHGLHELTLYIQRHSDVCLMLLMEEESAINENALKALYKSSLTNMAELDYYVKECIAQSPNEGFMDSYNFLKYDSFFQTVKGNALQPLTGEDDEFHRLAGQMHSDFEENKGMTNVIFRSHGGSCYGNKTINNETYFCMTNQADSRMESGPLSKDPVFSLDLLAREKLSKVHKITLL</sequence>
<dbReference type="PANTHER" id="PTHR14407:SF9">
    <property type="entry name" value="BLOC-3 COMPLEX MEMBER HPS4"/>
    <property type="match status" value="1"/>
</dbReference>
<gene>
    <name evidence="2" type="ORF">KP79_PYT16765</name>
</gene>
<dbReference type="InterPro" id="IPR026091">
    <property type="entry name" value="HPS4"/>
</dbReference>
<dbReference type="OrthoDB" id="16754at2759"/>
<evidence type="ECO:0000313" key="2">
    <source>
        <dbReference type="EMBL" id="OWF40240.1"/>
    </source>
</evidence>
<comment type="caution">
    <text evidence="2">The sequence shown here is derived from an EMBL/GenBank/DDBJ whole genome shotgun (WGS) entry which is preliminary data.</text>
</comment>
<keyword evidence="3" id="KW-1185">Reference proteome</keyword>
<dbReference type="Proteomes" id="UP000242188">
    <property type="component" value="Unassembled WGS sequence"/>
</dbReference>
<proteinExistence type="predicted"/>
<evidence type="ECO:0000313" key="3">
    <source>
        <dbReference type="Proteomes" id="UP000242188"/>
    </source>
</evidence>
<feature type="region of interest" description="Disordered" evidence="1">
    <location>
        <begin position="365"/>
        <end position="396"/>
    </location>
</feature>
<dbReference type="AlphaFoldDB" id="A0A210PUR9"/>
<name>A0A210PUR9_MIZYE</name>
<dbReference type="EMBL" id="NEDP02005477">
    <property type="protein sequence ID" value="OWF40240.1"/>
    <property type="molecule type" value="Genomic_DNA"/>
</dbReference>
<dbReference type="GO" id="GO:0005765">
    <property type="term" value="C:lysosomal membrane"/>
    <property type="evidence" value="ECO:0007669"/>
    <property type="project" value="TreeGrafter"/>
</dbReference>
<accession>A0A210PUR9</accession>
<dbReference type="STRING" id="6573.A0A210PUR9"/>
<dbReference type="GO" id="GO:0031410">
    <property type="term" value="C:cytoplasmic vesicle"/>
    <property type="evidence" value="ECO:0007669"/>
    <property type="project" value="TreeGrafter"/>
</dbReference>
<reference evidence="2 3" key="1">
    <citation type="journal article" date="2017" name="Nat. Ecol. Evol.">
        <title>Scallop genome provides insights into evolution of bilaterian karyotype and development.</title>
        <authorList>
            <person name="Wang S."/>
            <person name="Zhang J."/>
            <person name="Jiao W."/>
            <person name="Li J."/>
            <person name="Xun X."/>
            <person name="Sun Y."/>
            <person name="Guo X."/>
            <person name="Huan P."/>
            <person name="Dong B."/>
            <person name="Zhang L."/>
            <person name="Hu X."/>
            <person name="Sun X."/>
            <person name="Wang J."/>
            <person name="Zhao C."/>
            <person name="Wang Y."/>
            <person name="Wang D."/>
            <person name="Huang X."/>
            <person name="Wang R."/>
            <person name="Lv J."/>
            <person name="Li Y."/>
            <person name="Zhang Z."/>
            <person name="Liu B."/>
            <person name="Lu W."/>
            <person name="Hui Y."/>
            <person name="Liang J."/>
            <person name="Zhou Z."/>
            <person name="Hou R."/>
            <person name="Li X."/>
            <person name="Liu Y."/>
            <person name="Li H."/>
            <person name="Ning X."/>
            <person name="Lin Y."/>
            <person name="Zhao L."/>
            <person name="Xing Q."/>
            <person name="Dou J."/>
            <person name="Li Y."/>
            <person name="Mao J."/>
            <person name="Guo H."/>
            <person name="Dou H."/>
            <person name="Li T."/>
            <person name="Mu C."/>
            <person name="Jiang W."/>
            <person name="Fu Q."/>
            <person name="Fu X."/>
            <person name="Miao Y."/>
            <person name="Liu J."/>
            <person name="Yu Q."/>
            <person name="Li R."/>
            <person name="Liao H."/>
            <person name="Li X."/>
            <person name="Kong Y."/>
            <person name="Jiang Z."/>
            <person name="Chourrout D."/>
            <person name="Li R."/>
            <person name="Bao Z."/>
        </authorList>
    </citation>
    <scope>NUCLEOTIDE SEQUENCE [LARGE SCALE GENOMIC DNA]</scope>
    <source>
        <strain evidence="2 3">PY_sf001</strain>
    </source>
</reference>
<dbReference type="GO" id="GO:0031085">
    <property type="term" value="C:BLOC-3 complex"/>
    <property type="evidence" value="ECO:0007669"/>
    <property type="project" value="TreeGrafter"/>
</dbReference>
<feature type="region of interest" description="Disordered" evidence="1">
    <location>
        <begin position="73"/>
        <end position="112"/>
    </location>
</feature>
<dbReference type="GO" id="GO:0005085">
    <property type="term" value="F:guanyl-nucleotide exchange factor activity"/>
    <property type="evidence" value="ECO:0007669"/>
    <property type="project" value="TreeGrafter"/>
</dbReference>
<feature type="compositionally biased region" description="Basic and acidic residues" evidence="1">
    <location>
        <begin position="76"/>
        <end position="105"/>
    </location>
</feature>
<organism evidence="2 3">
    <name type="scientific">Mizuhopecten yessoensis</name>
    <name type="common">Japanese scallop</name>
    <name type="synonym">Patinopecten yessoensis</name>
    <dbReference type="NCBI Taxonomy" id="6573"/>
    <lineage>
        <taxon>Eukaryota</taxon>
        <taxon>Metazoa</taxon>
        <taxon>Spiralia</taxon>
        <taxon>Lophotrochozoa</taxon>
        <taxon>Mollusca</taxon>
        <taxon>Bivalvia</taxon>
        <taxon>Autobranchia</taxon>
        <taxon>Pteriomorphia</taxon>
        <taxon>Pectinida</taxon>
        <taxon>Pectinoidea</taxon>
        <taxon>Pectinidae</taxon>
        <taxon>Mizuhopecten</taxon>
    </lineage>
</organism>
<evidence type="ECO:0000256" key="1">
    <source>
        <dbReference type="SAM" id="MobiDB-lite"/>
    </source>
</evidence>
<dbReference type="GO" id="GO:0031267">
    <property type="term" value="F:small GTPase binding"/>
    <property type="evidence" value="ECO:0007669"/>
    <property type="project" value="TreeGrafter"/>
</dbReference>
<protein>
    <submittedName>
        <fullName evidence="2">Hermansky-Pudlak syndrome 4 protein</fullName>
    </submittedName>
</protein>
<dbReference type="GO" id="GO:0006605">
    <property type="term" value="P:protein targeting"/>
    <property type="evidence" value="ECO:0007669"/>
    <property type="project" value="TreeGrafter"/>
</dbReference>
<feature type="region of interest" description="Disordered" evidence="1">
    <location>
        <begin position="292"/>
        <end position="333"/>
    </location>
</feature>